<dbReference type="Gene3D" id="2.60.40.1220">
    <property type="match status" value="1"/>
</dbReference>
<feature type="chain" id="PRO_5047036398" evidence="7">
    <location>
        <begin position="35"/>
        <end position="219"/>
    </location>
</feature>
<evidence type="ECO:0000256" key="3">
    <source>
        <dbReference type="ARBA" id="ARBA00022729"/>
    </source>
</evidence>
<keyword evidence="3 7" id="KW-0732">Signal</keyword>
<evidence type="ECO:0000256" key="1">
    <source>
        <dbReference type="ARBA" id="ARBA00004196"/>
    </source>
</evidence>
<dbReference type="InterPro" id="IPR006311">
    <property type="entry name" value="TAT_signal"/>
</dbReference>
<reference evidence="9 10" key="1">
    <citation type="submission" date="2022-03" db="EMBL/GenBank/DDBJ databases">
        <title>Agromyces sp. isolated from the gut of P. brevitarsis seulensis larvae.</title>
        <authorList>
            <person name="Won M."/>
            <person name="Kwon S.-W."/>
        </authorList>
    </citation>
    <scope>NUCLEOTIDE SEQUENCE [LARGE SCALE GENOMIC DNA]</scope>
    <source>
        <strain evidence="9 10">KACC 16215</strain>
    </source>
</reference>
<evidence type="ECO:0000256" key="2">
    <source>
        <dbReference type="ARBA" id="ARBA00022723"/>
    </source>
</evidence>
<evidence type="ECO:0000313" key="9">
    <source>
        <dbReference type="EMBL" id="UOE27182.1"/>
    </source>
</evidence>
<proteinExistence type="predicted"/>
<accession>A0ABY4AVG9</accession>
<evidence type="ECO:0000313" key="10">
    <source>
        <dbReference type="Proteomes" id="UP000831304"/>
    </source>
</evidence>
<dbReference type="PANTHER" id="PTHR34820">
    <property type="entry name" value="INNER MEMBRANE PROTEIN YEBZ"/>
    <property type="match status" value="1"/>
</dbReference>
<dbReference type="PROSITE" id="PS51318">
    <property type="entry name" value="TAT"/>
    <property type="match status" value="1"/>
</dbReference>
<evidence type="ECO:0000256" key="7">
    <source>
        <dbReference type="SAM" id="SignalP"/>
    </source>
</evidence>
<dbReference type="PANTHER" id="PTHR34820:SF4">
    <property type="entry name" value="INNER MEMBRANE PROTEIN YEBZ"/>
    <property type="match status" value="1"/>
</dbReference>
<dbReference type="InterPro" id="IPR007348">
    <property type="entry name" value="CopC_dom"/>
</dbReference>
<evidence type="ECO:0000256" key="4">
    <source>
        <dbReference type="ARBA" id="ARBA00023008"/>
    </source>
</evidence>
<dbReference type="InterPro" id="IPR014756">
    <property type="entry name" value="Ig_E-set"/>
</dbReference>
<comment type="subcellular location">
    <subcellularLocation>
        <location evidence="1">Cell envelope</location>
    </subcellularLocation>
</comment>
<keyword evidence="6" id="KW-0812">Transmembrane</keyword>
<feature type="region of interest" description="Disordered" evidence="5">
    <location>
        <begin position="128"/>
        <end position="172"/>
    </location>
</feature>
<dbReference type="Pfam" id="PF04234">
    <property type="entry name" value="CopC"/>
    <property type="match status" value="1"/>
</dbReference>
<keyword evidence="4" id="KW-0186">Copper</keyword>
<sequence length="219" mass="22143">MPTHRRGRRVLVASLAGATLAASLSLASALPAAAHDELLGSAPATGDELATAPADVSLRFSDEVLPLGAAIVVADADGADWTASAVSLEGDTVRAELRSGMPDGRYEVRWRVVSSDGHPITGLVPFTVGDAPAASEPGGAPAAEPDAEAPDAVTPAPAQDESTDASGPEPGLDPTIRTLLLAAGGAGAALLLWLAVHLAGRKRTGATNELDERTKDDHE</sequence>
<keyword evidence="6" id="KW-1133">Transmembrane helix</keyword>
<dbReference type="EMBL" id="CP094533">
    <property type="protein sequence ID" value="UOE27182.1"/>
    <property type="molecule type" value="Genomic_DNA"/>
</dbReference>
<gene>
    <name evidence="9" type="ORF">MTP13_05195</name>
</gene>
<dbReference type="InterPro" id="IPR014755">
    <property type="entry name" value="Cu-Rt/internalin_Ig-like"/>
</dbReference>
<evidence type="ECO:0000259" key="8">
    <source>
        <dbReference type="Pfam" id="PF04234"/>
    </source>
</evidence>
<keyword evidence="2" id="KW-0479">Metal-binding</keyword>
<evidence type="ECO:0000256" key="6">
    <source>
        <dbReference type="SAM" id="Phobius"/>
    </source>
</evidence>
<dbReference type="Proteomes" id="UP000831304">
    <property type="component" value="Chromosome"/>
</dbReference>
<organism evidence="9 10">
    <name type="scientific">Agromyces soli</name>
    <dbReference type="NCBI Taxonomy" id="659012"/>
    <lineage>
        <taxon>Bacteria</taxon>
        <taxon>Bacillati</taxon>
        <taxon>Actinomycetota</taxon>
        <taxon>Actinomycetes</taxon>
        <taxon>Micrococcales</taxon>
        <taxon>Microbacteriaceae</taxon>
        <taxon>Agromyces</taxon>
    </lineage>
</organism>
<feature type="compositionally biased region" description="Low complexity" evidence="5">
    <location>
        <begin position="129"/>
        <end position="158"/>
    </location>
</feature>
<keyword evidence="6" id="KW-0472">Membrane</keyword>
<dbReference type="RefSeq" id="WP_243570028.1">
    <property type="nucleotide sequence ID" value="NZ_BAAARD010000002.1"/>
</dbReference>
<name>A0ABY4AVG9_9MICO</name>
<keyword evidence="10" id="KW-1185">Reference proteome</keyword>
<evidence type="ECO:0000256" key="5">
    <source>
        <dbReference type="SAM" id="MobiDB-lite"/>
    </source>
</evidence>
<feature type="signal peptide" evidence="7">
    <location>
        <begin position="1"/>
        <end position="34"/>
    </location>
</feature>
<feature type="transmembrane region" description="Helical" evidence="6">
    <location>
        <begin position="179"/>
        <end position="200"/>
    </location>
</feature>
<dbReference type="SUPFAM" id="SSF81296">
    <property type="entry name" value="E set domains"/>
    <property type="match status" value="1"/>
</dbReference>
<protein>
    <submittedName>
        <fullName evidence="9">Copper resistance protein CopC</fullName>
    </submittedName>
</protein>
<feature type="domain" description="CopC" evidence="8">
    <location>
        <begin position="35"/>
        <end position="128"/>
    </location>
</feature>
<dbReference type="InterPro" id="IPR032694">
    <property type="entry name" value="CopC/D"/>
</dbReference>